<evidence type="ECO:0000259" key="3">
    <source>
        <dbReference type="PROSITE" id="PS50853"/>
    </source>
</evidence>
<dbReference type="RefSeq" id="XP_022674788.1">
    <property type="nucleotide sequence ID" value="XM_022818086.1"/>
</dbReference>
<accession>W0T7A3</accession>
<dbReference type="InterPro" id="IPR003961">
    <property type="entry name" value="FN3_dom"/>
</dbReference>
<dbReference type="Pfam" id="PF16892">
    <property type="entry name" value="CHS5_N"/>
    <property type="match status" value="1"/>
</dbReference>
<feature type="compositionally biased region" description="Acidic residues" evidence="1">
    <location>
        <begin position="528"/>
        <end position="544"/>
    </location>
</feature>
<dbReference type="InterPro" id="IPR001357">
    <property type="entry name" value="BRCT_dom"/>
</dbReference>
<dbReference type="PROSITE" id="PS50853">
    <property type="entry name" value="FN3"/>
    <property type="match status" value="1"/>
</dbReference>
<feature type="compositionally biased region" description="Acidic residues" evidence="1">
    <location>
        <begin position="389"/>
        <end position="403"/>
    </location>
</feature>
<feature type="compositionally biased region" description="Acidic residues" evidence="1">
    <location>
        <begin position="479"/>
        <end position="496"/>
    </location>
</feature>
<dbReference type="GO" id="GO:0000747">
    <property type="term" value="P:conjugation with cellular fusion"/>
    <property type="evidence" value="ECO:0007669"/>
    <property type="project" value="TreeGrafter"/>
</dbReference>
<evidence type="ECO:0000313" key="5">
    <source>
        <dbReference type="Proteomes" id="UP000065495"/>
    </source>
</evidence>
<protein>
    <submittedName>
        <fullName evidence="4">Chitin biosynthesis protein CHS5</fullName>
    </submittedName>
</protein>
<feature type="region of interest" description="Disordered" evidence="1">
    <location>
        <begin position="289"/>
        <end position="576"/>
    </location>
</feature>
<evidence type="ECO:0000259" key="2">
    <source>
        <dbReference type="PROSITE" id="PS50172"/>
    </source>
</evidence>
<dbReference type="GO" id="GO:0005802">
    <property type="term" value="C:trans-Golgi network"/>
    <property type="evidence" value="ECO:0007669"/>
    <property type="project" value="TreeGrafter"/>
</dbReference>
<gene>
    <name evidence="4" type="primary">CHS5</name>
    <name evidence="4" type="ORF">KLMA_20465</name>
</gene>
<dbReference type="AlphaFoldDB" id="W0T7A3"/>
<feature type="domain" description="Fibronectin type-III" evidence="3">
    <location>
        <begin position="76"/>
        <end position="185"/>
    </location>
</feature>
<dbReference type="GO" id="GO:0034044">
    <property type="term" value="C:exomer complex"/>
    <property type="evidence" value="ECO:0007669"/>
    <property type="project" value="TreeGrafter"/>
</dbReference>
<dbReference type="GO" id="GO:0006893">
    <property type="term" value="P:Golgi to plasma membrane transport"/>
    <property type="evidence" value="ECO:0007669"/>
    <property type="project" value="TreeGrafter"/>
</dbReference>
<dbReference type="Pfam" id="PF16893">
    <property type="entry name" value="fn3_2"/>
    <property type="match status" value="1"/>
</dbReference>
<dbReference type="OrthoDB" id="245697at2759"/>
<dbReference type="SUPFAM" id="SSF49265">
    <property type="entry name" value="Fibronectin type III"/>
    <property type="match status" value="1"/>
</dbReference>
<dbReference type="Gene3D" id="2.60.40.10">
    <property type="entry name" value="Immunoglobulins"/>
    <property type="match status" value="1"/>
</dbReference>
<dbReference type="InterPro" id="IPR013783">
    <property type="entry name" value="Ig-like_fold"/>
</dbReference>
<dbReference type="Gene3D" id="6.20.120.50">
    <property type="match status" value="1"/>
</dbReference>
<reference evidence="4 5" key="1">
    <citation type="journal article" date="2015" name="Biotechnol. Biofuels">
        <title>Genetic basis of the highly efficient yeast Kluyveromyces marxianus: complete genome sequence and transcriptome analyses.</title>
        <authorList>
            <person name="Lertwattanasakul N."/>
            <person name="Kosaka T."/>
            <person name="Hosoyama A."/>
            <person name="Suzuki Y."/>
            <person name="Rodrussamee N."/>
            <person name="Matsutani M."/>
            <person name="Murata M."/>
            <person name="Fujimoto N."/>
            <person name="Suprayogi"/>
            <person name="Tsuchikane K."/>
            <person name="Limtong S."/>
            <person name="Fujita N."/>
            <person name="Yamada M."/>
        </authorList>
    </citation>
    <scope>NUCLEOTIDE SEQUENCE [LARGE SCALE GENOMIC DNA]</scope>
    <source>
        <strain evidence="5">DMKU3-1042 / BCC 29191 / NBRC 104275</strain>
    </source>
</reference>
<name>W0T7A3_KLUMD</name>
<dbReference type="EMBL" id="AP012214">
    <property type="protein sequence ID" value="BAO38923.1"/>
    <property type="molecule type" value="Genomic_DNA"/>
</dbReference>
<dbReference type="CDD" id="cd13945">
    <property type="entry name" value="Chs5_N"/>
    <property type="match status" value="1"/>
</dbReference>
<feature type="compositionally biased region" description="Acidic residues" evidence="1">
    <location>
        <begin position="355"/>
        <end position="364"/>
    </location>
</feature>
<dbReference type="InterPro" id="IPR036116">
    <property type="entry name" value="FN3_sf"/>
</dbReference>
<dbReference type="Proteomes" id="UP000065495">
    <property type="component" value="Chromosome 2"/>
</dbReference>
<evidence type="ECO:0000256" key="1">
    <source>
        <dbReference type="SAM" id="MobiDB-lite"/>
    </source>
</evidence>
<feature type="domain" description="BRCT" evidence="2">
    <location>
        <begin position="183"/>
        <end position="278"/>
    </location>
</feature>
<dbReference type="VEuPathDB" id="FungiDB:KLMA_20465"/>
<dbReference type="InterPro" id="IPR052827">
    <property type="entry name" value="CHS_Export/Cell_Fusion_Reg"/>
</dbReference>
<feature type="compositionally biased region" description="Acidic residues" evidence="1">
    <location>
        <begin position="505"/>
        <end position="516"/>
    </location>
</feature>
<dbReference type="InterPro" id="IPR031673">
    <property type="entry name" value="Chs5_N"/>
</dbReference>
<dbReference type="Pfam" id="PF00533">
    <property type="entry name" value="BRCT"/>
    <property type="match status" value="1"/>
</dbReference>
<dbReference type="PANTHER" id="PTHR47351">
    <property type="entry name" value="CHITIN BIOSYNTHESIS PROTEIN CHS5"/>
    <property type="match status" value="1"/>
</dbReference>
<dbReference type="GO" id="GO:0046983">
    <property type="term" value="F:protein dimerization activity"/>
    <property type="evidence" value="ECO:0007669"/>
    <property type="project" value="InterPro"/>
</dbReference>
<dbReference type="InterPro" id="IPR031669">
    <property type="entry name" value="Fn3_2"/>
</dbReference>
<feature type="compositionally biased region" description="Basic residues" evidence="1">
    <location>
        <begin position="564"/>
        <end position="576"/>
    </location>
</feature>
<dbReference type="KEGG" id="kmx:KLMA_20465"/>
<evidence type="ECO:0000313" key="4">
    <source>
        <dbReference type="EMBL" id="BAO38923.1"/>
    </source>
</evidence>
<dbReference type="SMART" id="SM00292">
    <property type="entry name" value="BRCT"/>
    <property type="match status" value="1"/>
</dbReference>
<dbReference type="Gene3D" id="3.40.50.10190">
    <property type="entry name" value="BRCT domain"/>
    <property type="match status" value="1"/>
</dbReference>
<dbReference type="SUPFAM" id="SSF52113">
    <property type="entry name" value="BRCT domain"/>
    <property type="match status" value="1"/>
</dbReference>
<feature type="compositionally biased region" description="Low complexity" evidence="1">
    <location>
        <begin position="517"/>
        <end position="527"/>
    </location>
</feature>
<feature type="compositionally biased region" description="Low complexity" evidence="1">
    <location>
        <begin position="553"/>
        <end position="563"/>
    </location>
</feature>
<feature type="compositionally biased region" description="Basic and acidic residues" evidence="1">
    <location>
        <begin position="319"/>
        <end position="335"/>
    </location>
</feature>
<sequence>MVEVSLTVGKVDASLAILTTSDHYVIEFPTVLLPENVEAGSVVKISVEQDLEQEKEQKRKFESVQEQILSKYGSDPPSEPVLHLLNATQTSCVINWDPIHLGSSQLKSLILYKQGNRHLVLTQDAWGKQQENGHGANPWELENDQHNTLKVSGLSVDVEYEFQLLLNTTSGKFWSNVLKVHTHKMTDMSGITVCVGPNTVLDGTATREQIKRSLSKIGANPLQDHVTLETTHFVAVELQDNDEELARARNNNIPIVRPEWVKACELEKRIVGVRDFYLDSAPDTFSQYKFTDESAETEPALETVREESVEQPVEEPVEESVKEPVEEPVEAKEGTVEVPIDAPAEPTTDTTESNDVQESEIPVEEPEKTEQPAEQFDEVPIENTSEPAEQLDEVPIEQPEDVSEATPVEKISEETPADEAPKETPVEEAPKETPIEEAPKETPVEEAPKETPIEEAPKETPVVEAPKETPIEETPNETPVEEAPEETAAEEAPEETPAEKAPEETAAEEAPEETAAEEAPNTNPAEVESGEESEVQVDNTEETSPEAVETENKPSSAPASSSSSKKKNKKKKKGKK</sequence>
<dbReference type="PROSITE" id="PS50172">
    <property type="entry name" value="BRCT"/>
    <property type="match status" value="1"/>
</dbReference>
<dbReference type="InterPro" id="IPR036420">
    <property type="entry name" value="BRCT_dom_sf"/>
</dbReference>
<dbReference type="GeneID" id="34714933"/>
<feature type="compositionally biased region" description="Basic and acidic residues" evidence="1">
    <location>
        <begin position="419"/>
        <end position="458"/>
    </location>
</feature>
<organism evidence="4 5">
    <name type="scientific">Kluyveromyces marxianus (strain DMKU3-1042 / BCC 29191 / NBRC 104275)</name>
    <name type="common">Yeast</name>
    <name type="synonym">Candida kefyr</name>
    <dbReference type="NCBI Taxonomy" id="1003335"/>
    <lineage>
        <taxon>Eukaryota</taxon>
        <taxon>Fungi</taxon>
        <taxon>Dikarya</taxon>
        <taxon>Ascomycota</taxon>
        <taxon>Saccharomycotina</taxon>
        <taxon>Saccharomycetes</taxon>
        <taxon>Saccharomycetales</taxon>
        <taxon>Saccharomycetaceae</taxon>
        <taxon>Kluyveromyces</taxon>
    </lineage>
</organism>
<dbReference type="PANTHER" id="PTHR47351:SF1">
    <property type="entry name" value="CHITIN BIOSYNTHESIS PROTEIN CHS5"/>
    <property type="match status" value="1"/>
</dbReference>
<proteinExistence type="predicted"/>